<dbReference type="Pfam" id="PF13639">
    <property type="entry name" value="zf-RING_2"/>
    <property type="match status" value="1"/>
</dbReference>
<dbReference type="OrthoDB" id="9984778at2759"/>
<dbReference type="InterPro" id="IPR001841">
    <property type="entry name" value="Znf_RING"/>
</dbReference>
<evidence type="ECO:0000256" key="5">
    <source>
        <dbReference type="SAM" id="MobiDB-lite"/>
    </source>
</evidence>
<keyword evidence="6" id="KW-1133">Transmembrane helix</keyword>
<dbReference type="SMART" id="SM00184">
    <property type="entry name" value="RING"/>
    <property type="match status" value="1"/>
</dbReference>
<keyword evidence="2 4" id="KW-0863">Zinc-finger</keyword>
<dbReference type="InterPro" id="IPR013083">
    <property type="entry name" value="Znf_RING/FYVE/PHD"/>
</dbReference>
<dbReference type="GO" id="GO:0061630">
    <property type="term" value="F:ubiquitin protein ligase activity"/>
    <property type="evidence" value="ECO:0007669"/>
    <property type="project" value="TreeGrafter"/>
</dbReference>
<sequence length="528" mass="59632">MNTLYVHGSVVWVTVALFVYWGFFTYSAQTLTAFLWIMTAVVVRRTVLFVLARVERLCGAGGQNSGDHTHEPVIEGQFLGALMRLLALTVFAGPKATAEWRDGVITAVALSCWATHVERQATGWGHWPDWRFRAVALLSGFAALLCAVLLWSFFATIPRPRDEQSETVYYTLIVWSTTVSVRLLRSLTFELLHVLYATKRVGGDESEFDPMEEVGLTIRSIGAAMAFFSALKYCPEHAAALMQLTVIHRFYAVVDAVLRLHHFNDVLRTFPEVRINGHCVICLESIRMCDRARKLHCGHAFHTRCLRRWLMRADHCPMCRRPAHQPYDEPISVFSFGVERQDVSETRSHSLQDVAVQTTFNLRSVERPPSFHGSLRPLIRPLRTVRTIPVVYADDIRNSSIGSSNSNSSSSSSSSNNNNPQGIWSSRLERHMMMPPLPTQHPPSVVTESEPTVPPVEIENASEFADKPILQHVRRNTRRKRNQVVLQEQDESVTMTSAATTVEMGNTEGASAHYKRLRLEETRTEDES</sequence>
<dbReference type="RefSeq" id="XP_028879268.1">
    <property type="nucleotide sequence ID" value="XM_029029475.1"/>
</dbReference>
<reference evidence="8 9" key="1">
    <citation type="submission" date="2017-03" db="EMBL/GenBank/DDBJ databases">
        <title>An alternative strategy for trypanosome survival in the mammalian bloodstream revealed through genome and transcriptome analysis of the ubiquitous bovine parasite Trypanosoma (Megatrypanum) theileri.</title>
        <authorList>
            <person name="Kelly S."/>
            <person name="Ivens A."/>
            <person name="Mott A."/>
            <person name="O'Neill E."/>
            <person name="Emms D."/>
            <person name="Macleod O."/>
            <person name="Voorheis P."/>
            <person name="Matthews J."/>
            <person name="Matthews K."/>
            <person name="Carrington M."/>
        </authorList>
    </citation>
    <scope>NUCLEOTIDE SEQUENCE [LARGE SCALE GENOMIC DNA]</scope>
    <source>
        <strain evidence="8">Edinburgh</strain>
    </source>
</reference>
<keyword evidence="9" id="KW-1185">Reference proteome</keyword>
<feature type="compositionally biased region" description="Low complexity" evidence="5">
    <location>
        <begin position="398"/>
        <end position="419"/>
    </location>
</feature>
<dbReference type="Proteomes" id="UP000192257">
    <property type="component" value="Unassembled WGS sequence"/>
</dbReference>
<evidence type="ECO:0000256" key="3">
    <source>
        <dbReference type="ARBA" id="ARBA00022833"/>
    </source>
</evidence>
<dbReference type="VEuPathDB" id="TriTrypDB:TM35_000371750"/>
<evidence type="ECO:0000256" key="6">
    <source>
        <dbReference type="SAM" id="Phobius"/>
    </source>
</evidence>
<feature type="transmembrane region" description="Helical" evidence="6">
    <location>
        <begin position="134"/>
        <end position="155"/>
    </location>
</feature>
<keyword evidence="6" id="KW-0812">Transmembrane</keyword>
<protein>
    <recommendedName>
        <fullName evidence="7">RING-type domain-containing protein</fullName>
    </recommendedName>
</protein>
<dbReference type="Gene3D" id="3.30.40.10">
    <property type="entry name" value="Zinc/RING finger domain, C3HC4 (zinc finger)"/>
    <property type="match status" value="1"/>
</dbReference>
<comment type="caution">
    <text evidence="8">The sequence shown here is derived from an EMBL/GenBank/DDBJ whole genome shotgun (WGS) entry which is preliminary data.</text>
</comment>
<dbReference type="GO" id="GO:0012505">
    <property type="term" value="C:endomembrane system"/>
    <property type="evidence" value="ECO:0007669"/>
    <property type="project" value="TreeGrafter"/>
</dbReference>
<proteinExistence type="predicted"/>
<dbReference type="GO" id="GO:0043161">
    <property type="term" value="P:proteasome-mediated ubiquitin-dependent protein catabolic process"/>
    <property type="evidence" value="ECO:0007669"/>
    <property type="project" value="TreeGrafter"/>
</dbReference>
<feature type="domain" description="RING-type" evidence="7">
    <location>
        <begin position="279"/>
        <end position="320"/>
    </location>
</feature>
<evidence type="ECO:0000313" key="8">
    <source>
        <dbReference type="EMBL" id="ORC85202.1"/>
    </source>
</evidence>
<keyword evidence="3" id="KW-0862">Zinc</keyword>
<dbReference type="PROSITE" id="PS50089">
    <property type="entry name" value="ZF_RING_2"/>
    <property type="match status" value="1"/>
</dbReference>
<dbReference type="InterPro" id="IPR050731">
    <property type="entry name" value="HRD1_E3_ubiq-ligases"/>
</dbReference>
<dbReference type="GeneID" id="39989255"/>
<keyword evidence="6" id="KW-0472">Membrane</keyword>
<organism evidence="8 9">
    <name type="scientific">Trypanosoma theileri</name>
    <dbReference type="NCBI Taxonomy" id="67003"/>
    <lineage>
        <taxon>Eukaryota</taxon>
        <taxon>Discoba</taxon>
        <taxon>Euglenozoa</taxon>
        <taxon>Kinetoplastea</taxon>
        <taxon>Metakinetoplastina</taxon>
        <taxon>Trypanosomatida</taxon>
        <taxon>Trypanosomatidae</taxon>
        <taxon>Trypanosoma</taxon>
    </lineage>
</organism>
<evidence type="ECO:0000256" key="2">
    <source>
        <dbReference type="ARBA" id="ARBA00022771"/>
    </source>
</evidence>
<gene>
    <name evidence="8" type="ORF">TM35_000371750</name>
</gene>
<evidence type="ECO:0000256" key="4">
    <source>
        <dbReference type="PROSITE-ProRule" id="PRU00175"/>
    </source>
</evidence>
<dbReference type="AlphaFoldDB" id="A0A1X0NKB6"/>
<dbReference type="SUPFAM" id="SSF57850">
    <property type="entry name" value="RING/U-box"/>
    <property type="match status" value="1"/>
</dbReference>
<dbReference type="EMBL" id="NBCO01000037">
    <property type="protein sequence ID" value="ORC85202.1"/>
    <property type="molecule type" value="Genomic_DNA"/>
</dbReference>
<feature type="transmembrane region" description="Helical" evidence="6">
    <location>
        <begin position="20"/>
        <end position="43"/>
    </location>
</feature>
<evidence type="ECO:0000259" key="7">
    <source>
        <dbReference type="PROSITE" id="PS50089"/>
    </source>
</evidence>
<dbReference type="CDD" id="cd16448">
    <property type="entry name" value="RING-H2"/>
    <property type="match status" value="1"/>
</dbReference>
<evidence type="ECO:0000256" key="1">
    <source>
        <dbReference type="ARBA" id="ARBA00022723"/>
    </source>
</evidence>
<dbReference type="GO" id="GO:0008270">
    <property type="term" value="F:zinc ion binding"/>
    <property type="evidence" value="ECO:0007669"/>
    <property type="project" value="UniProtKB-KW"/>
</dbReference>
<feature type="region of interest" description="Disordered" evidence="5">
    <location>
        <begin position="397"/>
        <end position="423"/>
    </location>
</feature>
<accession>A0A1X0NKB6</accession>
<dbReference type="PANTHER" id="PTHR22763">
    <property type="entry name" value="RING ZINC FINGER PROTEIN"/>
    <property type="match status" value="1"/>
</dbReference>
<name>A0A1X0NKB6_9TRYP</name>
<evidence type="ECO:0000313" key="9">
    <source>
        <dbReference type="Proteomes" id="UP000192257"/>
    </source>
</evidence>
<keyword evidence="1" id="KW-0479">Metal-binding</keyword>